<protein>
    <recommendedName>
        <fullName evidence="1">Reverse transcriptase domain-containing protein</fullName>
    </recommendedName>
</protein>
<gene>
    <name evidence="2" type="ORF">T265_01497</name>
</gene>
<dbReference type="KEGG" id="ovi:T265_01497"/>
<reference evidence="2 3" key="1">
    <citation type="submission" date="2013-11" db="EMBL/GenBank/DDBJ databases">
        <title>Opisthorchis viverrini - life in the bile duct.</title>
        <authorList>
            <person name="Young N.D."/>
            <person name="Nagarajan N."/>
            <person name="Lin S.J."/>
            <person name="Korhonen P.K."/>
            <person name="Jex A.R."/>
            <person name="Hall R.S."/>
            <person name="Safavi-Hemami H."/>
            <person name="Kaewkong W."/>
            <person name="Bertrand D."/>
            <person name="Gao S."/>
            <person name="Seet Q."/>
            <person name="Wongkham S."/>
            <person name="Teh B.T."/>
            <person name="Wongkham C."/>
            <person name="Intapan P.M."/>
            <person name="Maleewong W."/>
            <person name="Yang X."/>
            <person name="Hu M."/>
            <person name="Wang Z."/>
            <person name="Hofmann A."/>
            <person name="Sternberg P.W."/>
            <person name="Tan P."/>
            <person name="Wang J."/>
            <person name="Gasser R.B."/>
        </authorList>
    </citation>
    <scope>NUCLEOTIDE SEQUENCE [LARGE SCALE GENOMIC DNA]</scope>
</reference>
<evidence type="ECO:0000313" key="2">
    <source>
        <dbReference type="EMBL" id="KER32445.1"/>
    </source>
</evidence>
<proteinExistence type="predicted"/>
<dbReference type="Pfam" id="PF00078">
    <property type="entry name" value="RVT_1"/>
    <property type="match status" value="1"/>
</dbReference>
<dbReference type="RefSeq" id="XP_009163802.1">
    <property type="nucleotide sequence ID" value="XM_009165538.1"/>
</dbReference>
<organism evidence="2 3">
    <name type="scientific">Opisthorchis viverrini</name>
    <name type="common">Southeast Asian liver fluke</name>
    <dbReference type="NCBI Taxonomy" id="6198"/>
    <lineage>
        <taxon>Eukaryota</taxon>
        <taxon>Metazoa</taxon>
        <taxon>Spiralia</taxon>
        <taxon>Lophotrochozoa</taxon>
        <taxon>Platyhelminthes</taxon>
        <taxon>Trematoda</taxon>
        <taxon>Digenea</taxon>
        <taxon>Opisthorchiida</taxon>
        <taxon>Opisthorchiata</taxon>
        <taxon>Opisthorchiidae</taxon>
        <taxon>Opisthorchis</taxon>
    </lineage>
</organism>
<dbReference type="CDD" id="cd01650">
    <property type="entry name" value="RT_nLTR_like"/>
    <property type="match status" value="1"/>
</dbReference>
<feature type="domain" description="Reverse transcriptase" evidence="1">
    <location>
        <begin position="411"/>
        <end position="682"/>
    </location>
</feature>
<dbReference type="InterPro" id="IPR043502">
    <property type="entry name" value="DNA/RNA_pol_sf"/>
</dbReference>
<dbReference type="OrthoDB" id="6285785at2759"/>
<dbReference type="AlphaFoldDB" id="A0A075A9L3"/>
<dbReference type="PANTHER" id="PTHR19446">
    <property type="entry name" value="REVERSE TRANSCRIPTASES"/>
    <property type="match status" value="1"/>
</dbReference>
<evidence type="ECO:0000259" key="1">
    <source>
        <dbReference type="PROSITE" id="PS50878"/>
    </source>
</evidence>
<dbReference type="SUPFAM" id="SSF56672">
    <property type="entry name" value="DNA/RNA polymerases"/>
    <property type="match status" value="1"/>
</dbReference>
<dbReference type="PROSITE" id="PS50878">
    <property type="entry name" value="RT_POL"/>
    <property type="match status" value="1"/>
</dbReference>
<dbReference type="STRING" id="6198.A0A075A9L3"/>
<evidence type="ECO:0000313" key="3">
    <source>
        <dbReference type="Proteomes" id="UP000054324"/>
    </source>
</evidence>
<name>A0A075A9L3_OPIVI</name>
<dbReference type="EMBL" id="KL596634">
    <property type="protein sequence ID" value="KER32445.1"/>
    <property type="molecule type" value="Genomic_DNA"/>
</dbReference>
<dbReference type="GeneID" id="20315685"/>
<sequence>MTIQSCDYKSILKEALTAFVWNEISDAENATESVDEQFGRTLATAQYGLEGPTTLVGVFHLVPKPSTSEITSGTPTSTGYQVEDLHSRTDPPVSIELGLHDSDRGVSRGLGQHKRHRHPIALNEERLKLLPRRRGEWSEFESAKLVQLADELASSIPKKAELYAALAAKFAGRSAEAVKKRLIKMQWYGISKYRAKVEQRPELLPKTPGCESTTDDEGVADGRFVENVDYVNWRRSMLECIADGVRLAKKQPDSGELNVDQTRVRLTSVVEQMFPVVWTPHRGVMRKGIPKSKKAQRKVTYARLQSLYKRKKKEAAKCVLDGQWKELWKCVEAKPEGMMDYWKGVLGAEAHLDARPAPTTAQEWSILSPITSAEVTGALRESVGSSPGMDKKDARELLTWNPSVLAQLLNLCLVTELPPKTLSRARISLIPKTVSPASPGDYRPIAISSVVLRLLHKLLFRRWRKVVKLEGIQFAFQERDGCLEASSLLNAILHSVHETVRPIAVAFLDISKAFDRVSHDTILRVAQAHGAPMPLVHYLRRLYSDGIVNLNGEDIRSKRGVRQGDPLSPLLFMMVMEEVVKQCRPELGYDLEGTRVGALAYADDLVLLAPSRLELEEKLDRLASALTAAGMELNGAKSAVMIVERSGKHKTLAIVPGSLQVGSEVVKCLGPTDTVKYLGLRFNWKGRLKTNARMIFQEMLANISKAPLKPYQRWCKPPETSLHTRKISQGLWFGLVPDLLHMFRIDLSCDLLYPIVLYLCVFRVSIGKKAESTVDIPKC</sequence>
<accession>A0A075A9L3</accession>
<keyword evidence="3" id="KW-1185">Reference proteome</keyword>
<dbReference type="Proteomes" id="UP000054324">
    <property type="component" value="Unassembled WGS sequence"/>
</dbReference>
<dbReference type="CTD" id="20315685"/>
<dbReference type="Gene3D" id="3.30.70.270">
    <property type="match status" value="1"/>
</dbReference>
<dbReference type="InterPro" id="IPR000477">
    <property type="entry name" value="RT_dom"/>
</dbReference>
<dbReference type="InterPro" id="IPR043128">
    <property type="entry name" value="Rev_trsase/Diguanyl_cyclase"/>
</dbReference>